<evidence type="ECO:0000256" key="1">
    <source>
        <dbReference type="SAM" id="Coils"/>
    </source>
</evidence>
<dbReference type="RefSeq" id="WP_136891099.1">
    <property type="nucleotide sequence ID" value="NZ_CP034413.3"/>
</dbReference>
<evidence type="ECO:0008006" key="5">
    <source>
        <dbReference type="Google" id="ProtNLM"/>
    </source>
</evidence>
<dbReference type="AlphaFoldDB" id="A0A4D7ANN8"/>
<sequence>MADKTIGSLPVASQLDNDSLLVVEQQSQARSIKGELIKKFAQAAAAESVSAAQKAAEEAQLAKQGADVAKEAAEEARTGAENAKDAAETAKNAIENMTVSAETLPPESNATATKTAVAESFHIAFGIPRGKQGEPGPQGQQGIQGPPGPQGPSGVAVAAEGQYAFNIDENGHLILYYTGDSAPDFEIGEDGHLYLNIA</sequence>
<dbReference type="EMBL" id="CP034413">
    <property type="protein sequence ID" value="QCI59085.1"/>
    <property type="molecule type" value="Genomic_DNA"/>
</dbReference>
<gene>
    <name evidence="3" type="ORF">EIO64_07530</name>
</gene>
<accession>A0A4D7ANN8</accession>
<reference evidence="4" key="1">
    <citation type="submission" date="2018-12" db="EMBL/GenBank/DDBJ databases">
        <title>Dusodibacter welbiota gen. nov., sp. nov., isolated from human faeces and emended description of the Oscillibacter genus.</title>
        <authorList>
            <person name="Le Roy T."/>
            <person name="Van der Smissen P."/>
            <person name="Delzenne N."/>
            <person name="Muccioli G."/>
            <person name="Collet J.F."/>
            <person name="Cani P.D."/>
        </authorList>
    </citation>
    <scope>NUCLEOTIDE SEQUENCE [LARGE SCALE GENOMIC DNA]</scope>
    <source>
        <strain evidence="4">J115</strain>
    </source>
</reference>
<feature type="region of interest" description="Disordered" evidence="2">
    <location>
        <begin position="127"/>
        <end position="155"/>
    </location>
</feature>
<keyword evidence="1" id="KW-0175">Coiled coil</keyword>
<dbReference type="Gene3D" id="1.20.5.320">
    <property type="entry name" value="6-Phosphogluconate Dehydrogenase, domain 3"/>
    <property type="match status" value="1"/>
</dbReference>
<dbReference type="KEGG" id="obj:EIO64_07530"/>
<protein>
    <recommendedName>
        <fullName evidence="5">Collagen-like protein</fullName>
    </recommendedName>
</protein>
<organism evidence="3 4">
    <name type="scientific">Dysosmobacter welbionis</name>
    <dbReference type="NCBI Taxonomy" id="2093857"/>
    <lineage>
        <taxon>Bacteria</taxon>
        <taxon>Bacillati</taxon>
        <taxon>Bacillota</taxon>
        <taxon>Clostridia</taxon>
        <taxon>Eubacteriales</taxon>
        <taxon>Oscillospiraceae</taxon>
        <taxon>Dysosmobacter</taxon>
    </lineage>
</organism>
<dbReference type="Proteomes" id="UP000298642">
    <property type="component" value="Chromosome"/>
</dbReference>
<evidence type="ECO:0000313" key="4">
    <source>
        <dbReference type="Proteomes" id="UP000298642"/>
    </source>
</evidence>
<keyword evidence="4" id="KW-1185">Reference proteome</keyword>
<name>A0A4D7ANN8_9FIRM</name>
<feature type="coiled-coil region" evidence="1">
    <location>
        <begin position="70"/>
        <end position="100"/>
    </location>
</feature>
<evidence type="ECO:0000256" key="2">
    <source>
        <dbReference type="SAM" id="MobiDB-lite"/>
    </source>
</evidence>
<feature type="compositionally biased region" description="Low complexity" evidence="2">
    <location>
        <begin position="134"/>
        <end position="144"/>
    </location>
</feature>
<evidence type="ECO:0000313" key="3">
    <source>
        <dbReference type="EMBL" id="QCI59085.1"/>
    </source>
</evidence>
<proteinExistence type="predicted"/>